<reference evidence="3 4" key="1">
    <citation type="journal article" date="2018" name="PLoS ONE">
        <title>The draft genome of Kipferlia bialata reveals reductive genome evolution in fornicate parasites.</title>
        <authorList>
            <person name="Tanifuji G."/>
            <person name="Takabayashi S."/>
            <person name="Kume K."/>
            <person name="Takagi M."/>
            <person name="Nakayama T."/>
            <person name="Kamikawa R."/>
            <person name="Inagaki Y."/>
            <person name="Hashimoto T."/>
        </authorList>
    </citation>
    <scope>NUCLEOTIDE SEQUENCE [LARGE SCALE GENOMIC DNA]</scope>
    <source>
        <strain evidence="3">NY0173</strain>
    </source>
</reference>
<gene>
    <name evidence="3" type="ORF">KIPB_009710</name>
</gene>
<keyword evidence="2" id="KW-1133">Transmembrane helix</keyword>
<feature type="region of interest" description="Disordered" evidence="1">
    <location>
        <begin position="147"/>
        <end position="265"/>
    </location>
</feature>
<dbReference type="OrthoDB" id="342281at2759"/>
<keyword evidence="4" id="KW-1185">Reference proteome</keyword>
<feature type="transmembrane region" description="Helical" evidence="2">
    <location>
        <begin position="451"/>
        <end position="473"/>
    </location>
</feature>
<evidence type="ECO:0000313" key="4">
    <source>
        <dbReference type="Proteomes" id="UP000265618"/>
    </source>
</evidence>
<feature type="compositionally biased region" description="Acidic residues" evidence="1">
    <location>
        <begin position="317"/>
        <end position="343"/>
    </location>
</feature>
<keyword evidence="2" id="KW-0812">Transmembrane</keyword>
<feature type="region of interest" description="Disordered" evidence="1">
    <location>
        <begin position="311"/>
        <end position="343"/>
    </location>
</feature>
<dbReference type="AlphaFoldDB" id="A0A9K3D2U0"/>
<feature type="compositionally biased region" description="Acidic residues" evidence="1">
    <location>
        <begin position="384"/>
        <end position="393"/>
    </location>
</feature>
<feature type="compositionally biased region" description="Acidic residues" evidence="1">
    <location>
        <begin position="216"/>
        <end position="245"/>
    </location>
</feature>
<feature type="compositionally biased region" description="Acidic residues" evidence="1">
    <location>
        <begin position="252"/>
        <end position="263"/>
    </location>
</feature>
<name>A0A9K3D2U0_9EUKA</name>
<dbReference type="EMBL" id="BDIP01003380">
    <property type="protein sequence ID" value="GIQ87632.1"/>
    <property type="molecule type" value="Genomic_DNA"/>
</dbReference>
<evidence type="ECO:0000313" key="3">
    <source>
        <dbReference type="EMBL" id="GIQ87632.1"/>
    </source>
</evidence>
<sequence length="1128" mass="122081">EQNDPARLWTNPAFVEHWGDVLKGQSEAELTRQTLIANLRTEVAMSKEIESKVALNKSMAECHNVLAREDGARRAMMVEKAIREEAEAERDRQAVAADEAEAHAALVAEGVDDDEEVLEELARLEAEDESDYDTWSAEEEKVSLWGRIKSLVRRDKEEEGDGDSIFNDVPEDFEEGEEEEEAQEETQEQAEVEQTEESEEESEEESAAAEGSEAQSEGEEQEEGEELAVEPEEGEESEESEESDSEGSMTIEDYEEEEEEEEETRPLMARVGYYLALPFRFVYHSVLFGGEFLYDETQYRFNQMLDRFQTRGQRQEDEAEYELSGAEEEEEEAVESDLDEEVDESTLQAIARIVANAEKAGNTEDEDEDEEGEDIESSSSPDGEPSEEEEEDGVVTVSLLSRIGASIRGLFTRQADEEEEGEDEPVTVGDHPAYAMLLSLKDTLNRLAQPIAALAISVLVIMLLFHFVPVPFFGPKGEYQHRGDRGEMVPVPVVTTEVEVIPTPKEQTEVKVIPVPVVEEEPLSGREFMERMTEVLLAEFRQLNEKVDALSTAVSTSAPKTETVVVAPVRTEAEQAAVEAELSSIRASIEALSRTLEERERQPVVVESRSAEGEQVKVVERETHTIVEKAVEATVSDAQIQALLDSFKSELRTVVASESAANKAEILAALEAVAHTVSETSLTAVTSEQAEANAAAIAAQGTANAEAIQTAHSQTSTAVQASLAALTDTLQDVVDRNAQRDQERAANAERLASVETTVEGTVEAVVRDVTEALSLAVALLREDMAEGREEVVEAVSTPLAASLKALEALSASVEAVATQDGVSEGISALQESVSSLLQAQSSDLAQGRADVMAVLEGMEAGIAAERVRVASAEGAEADAASARKAEVLSALETSVAELKETVLSNPCHSQTEGGVSQAEVEAMRASLHESLTAELEGVAASLLSLEDVQTAVDAAVGPVQQRLAALAEAEVLSAQEVEAVAKEVVAEYAATIETEAEEAGEGALPRMPDFCTLSMGASVTKGPKPHSKTTKPDDMLQGMLPGQCFAGKKKLWDATIRLAGDGCVPAYVGVSHVEGYESLTEDRHTAPRRVQFTGLTRSGVSVDLGTYEYVAEGEGSDVTQAWVVETDK</sequence>
<feature type="region of interest" description="Disordered" evidence="1">
    <location>
        <begin position="357"/>
        <end position="394"/>
    </location>
</feature>
<organism evidence="3 4">
    <name type="scientific">Kipferlia bialata</name>
    <dbReference type="NCBI Taxonomy" id="797122"/>
    <lineage>
        <taxon>Eukaryota</taxon>
        <taxon>Metamonada</taxon>
        <taxon>Carpediemonas-like organisms</taxon>
        <taxon>Kipferlia</taxon>
    </lineage>
</organism>
<feature type="non-terminal residue" evidence="3">
    <location>
        <position position="1"/>
    </location>
</feature>
<dbReference type="Proteomes" id="UP000265618">
    <property type="component" value="Unassembled WGS sequence"/>
</dbReference>
<evidence type="ECO:0000256" key="2">
    <source>
        <dbReference type="SAM" id="Phobius"/>
    </source>
</evidence>
<evidence type="ECO:0000256" key="1">
    <source>
        <dbReference type="SAM" id="MobiDB-lite"/>
    </source>
</evidence>
<accession>A0A9K3D2U0</accession>
<feature type="region of interest" description="Disordered" evidence="1">
    <location>
        <begin position="1016"/>
        <end position="1035"/>
    </location>
</feature>
<comment type="caution">
    <text evidence="3">The sequence shown here is derived from an EMBL/GenBank/DDBJ whole genome shotgun (WGS) entry which is preliminary data.</text>
</comment>
<feature type="compositionally biased region" description="Acidic residues" evidence="1">
    <location>
        <begin position="169"/>
        <end position="207"/>
    </location>
</feature>
<feature type="compositionally biased region" description="Acidic residues" evidence="1">
    <location>
        <begin position="363"/>
        <end position="376"/>
    </location>
</feature>
<keyword evidence="2" id="KW-0472">Membrane</keyword>
<feature type="non-terminal residue" evidence="3">
    <location>
        <position position="1128"/>
    </location>
</feature>
<dbReference type="Gene3D" id="2.60.120.260">
    <property type="entry name" value="Galactose-binding domain-like"/>
    <property type="match status" value="1"/>
</dbReference>
<proteinExistence type="predicted"/>
<protein>
    <submittedName>
        <fullName evidence="3">Uncharacterized protein</fullName>
    </submittedName>
</protein>